<dbReference type="AlphaFoldDB" id="A0A2I0J907"/>
<protein>
    <submittedName>
        <fullName evidence="1">Uncharacterized protein</fullName>
    </submittedName>
</protein>
<gene>
    <name evidence="1" type="ORF">CRG98_027075</name>
</gene>
<organism evidence="1 2">
    <name type="scientific">Punica granatum</name>
    <name type="common">Pomegranate</name>
    <dbReference type="NCBI Taxonomy" id="22663"/>
    <lineage>
        <taxon>Eukaryota</taxon>
        <taxon>Viridiplantae</taxon>
        <taxon>Streptophyta</taxon>
        <taxon>Embryophyta</taxon>
        <taxon>Tracheophyta</taxon>
        <taxon>Spermatophyta</taxon>
        <taxon>Magnoliopsida</taxon>
        <taxon>eudicotyledons</taxon>
        <taxon>Gunneridae</taxon>
        <taxon>Pentapetalae</taxon>
        <taxon>rosids</taxon>
        <taxon>malvids</taxon>
        <taxon>Myrtales</taxon>
        <taxon>Lythraceae</taxon>
        <taxon>Punica</taxon>
    </lineage>
</organism>
<name>A0A2I0J907_PUNGR</name>
<accession>A0A2I0J907</accession>
<keyword evidence="2" id="KW-1185">Reference proteome</keyword>
<evidence type="ECO:0000313" key="2">
    <source>
        <dbReference type="Proteomes" id="UP000233551"/>
    </source>
</evidence>
<dbReference type="Proteomes" id="UP000233551">
    <property type="component" value="Unassembled WGS sequence"/>
</dbReference>
<sequence>MAAAESSDMIGFFTSSVSLPTRLLRYLQIAMVALAKFVPLAMAGSSAPAQTSWRLWEQETESGVSWREIGAIAGDR</sequence>
<proteinExistence type="predicted"/>
<reference evidence="1 2" key="1">
    <citation type="submission" date="2017-11" db="EMBL/GenBank/DDBJ databases">
        <title>De-novo sequencing of pomegranate (Punica granatum L.) genome.</title>
        <authorList>
            <person name="Akparov Z."/>
            <person name="Amiraslanov A."/>
            <person name="Hajiyeva S."/>
            <person name="Abbasov M."/>
            <person name="Kaur K."/>
            <person name="Hamwieh A."/>
            <person name="Solovyev V."/>
            <person name="Salamov A."/>
            <person name="Braich B."/>
            <person name="Kosarev P."/>
            <person name="Mahmoud A."/>
            <person name="Hajiyev E."/>
            <person name="Babayeva S."/>
            <person name="Izzatullayeva V."/>
            <person name="Mammadov A."/>
            <person name="Mammadov A."/>
            <person name="Sharifova S."/>
            <person name="Ojaghi J."/>
            <person name="Eynullazada K."/>
            <person name="Bayramov B."/>
            <person name="Abdulazimova A."/>
            <person name="Shahmuradov I."/>
        </authorList>
    </citation>
    <scope>NUCLEOTIDE SEQUENCE [LARGE SCALE GENOMIC DNA]</scope>
    <source>
        <strain evidence="2">cv. AG2017</strain>
        <tissue evidence="1">Leaf</tissue>
    </source>
</reference>
<comment type="caution">
    <text evidence="1">The sequence shown here is derived from an EMBL/GenBank/DDBJ whole genome shotgun (WGS) entry which is preliminary data.</text>
</comment>
<dbReference type="EMBL" id="PGOL01001927">
    <property type="protein sequence ID" value="PKI52503.1"/>
    <property type="molecule type" value="Genomic_DNA"/>
</dbReference>
<evidence type="ECO:0000313" key="1">
    <source>
        <dbReference type="EMBL" id="PKI52503.1"/>
    </source>
</evidence>